<dbReference type="Ensembl" id="ENSPNAT00000056059.1">
    <property type="protein sequence ID" value="ENSPNAP00000049760.1"/>
    <property type="gene ID" value="ENSPNAG00000032496.1"/>
</dbReference>
<keyword evidence="4" id="KW-1185">Reference proteome</keyword>
<evidence type="ECO:0000256" key="1">
    <source>
        <dbReference type="ARBA" id="ARBA00004123"/>
    </source>
</evidence>
<dbReference type="Pfam" id="PF02966">
    <property type="entry name" value="DIM1"/>
    <property type="match status" value="1"/>
</dbReference>
<dbReference type="GO" id="GO:0000398">
    <property type="term" value="P:mRNA splicing, via spliceosome"/>
    <property type="evidence" value="ECO:0007669"/>
    <property type="project" value="InterPro"/>
</dbReference>
<dbReference type="Gene3D" id="3.40.30.10">
    <property type="entry name" value="Glutaredoxin"/>
    <property type="match status" value="1"/>
</dbReference>
<dbReference type="InterPro" id="IPR004123">
    <property type="entry name" value="Dim1"/>
</dbReference>
<dbReference type="AlphaFoldDB" id="A0AAR2JCU7"/>
<reference evidence="3" key="3">
    <citation type="submission" date="2025-09" db="UniProtKB">
        <authorList>
            <consortium name="Ensembl"/>
        </authorList>
    </citation>
    <scope>IDENTIFICATION</scope>
</reference>
<reference evidence="3 4" key="1">
    <citation type="submission" date="2020-10" db="EMBL/GenBank/DDBJ databases">
        <title>Pygocentrus nattereri (red-bellied piranha) genome, fPygNat1, primary haplotype.</title>
        <authorList>
            <person name="Myers G."/>
            <person name="Meyer A."/>
            <person name="Karagic N."/>
            <person name="Pippel M."/>
            <person name="Winkler S."/>
            <person name="Tracey A."/>
            <person name="Wood J."/>
            <person name="Formenti G."/>
            <person name="Howe K."/>
            <person name="Fedrigo O."/>
            <person name="Jarvis E.D."/>
        </authorList>
    </citation>
    <scope>NUCLEOTIDE SEQUENCE [LARGE SCALE GENOMIC DNA]</scope>
</reference>
<reference evidence="3" key="2">
    <citation type="submission" date="2025-08" db="UniProtKB">
        <authorList>
            <consortium name="Ensembl"/>
        </authorList>
    </citation>
    <scope>IDENTIFICATION</scope>
</reference>
<dbReference type="Proteomes" id="UP001501920">
    <property type="component" value="Chromosome 1"/>
</dbReference>
<evidence type="ECO:0000313" key="4">
    <source>
        <dbReference type="Proteomes" id="UP001501920"/>
    </source>
</evidence>
<evidence type="ECO:0000313" key="3">
    <source>
        <dbReference type="Ensembl" id="ENSPNAP00000049760.1"/>
    </source>
</evidence>
<organism evidence="3 4">
    <name type="scientific">Pygocentrus nattereri</name>
    <name type="common">Red-bellied piranha</name>
    <dbReference type="NCBI Taxonomy" id="42514"/>
    <lineage>
        <taxon>Eukaryota</taxon>
        <taxon>Metazoa</taxon>
        <taxon>Chordata</taxon>
        <taxon>Craniata</taxon>
        <taxon>Vertebrata</taxon>
        <taxon>Euteleostomi</taxon>
        <taxon>Actinopterygii</taxon>
        <taxon>Neopterygii</taxon>
        <taxon>Teleostei</taxon>
        <taxon>Ostariophysi</taxon>
        <taxon>Characiformes</taxon>
        <taxon>Characoidei</taxon>
        <taxon>Pygocentrus</taxon>
    </lineage>
</organism>
<gene>
    <name evidence="3" type="primary">UBE2V2</name>
</gene>
<proteinExistence type="predicted"/>
<evidence type="ECO:0000256" key="2">
    <source>
        <dbReference type="ARBA" id="ARBA00023242"/>
    </source>
</evidence>
<sequence>MQLILHQFPAEKNNLVMQRNKHITIDLGTGNKINWTMEDKQEMIDIMETVYRGARK</sequence>
<protein>
    <submittedName>
        <fullName evidence="3">Uncharacterized protein</fullName>
    </submittedName>
</protein>
<dbReference type="GO" id="GO:0005682">
    <property type="term" value="C:U5 snRNP"/>
    <property type="evidence" value="ECO:0007669"/>
    <property type="project" value="TreeGrafter"/>
</dbReference>
<dbReference type="PANTHER" id="PTHR12052">
    <property type="entry name" value="THIOREDOXIN-LIKE PROTEN 4A, 4B"/>
    <property type="match status" value="1"/>
</dbReference>
<comment type="subcellular location">
    <subcellularLocation>
        <location evidence="1">Nucleus</location>
    </subcellularLocation>
</comment>
<dbReference type="PANTHER" id="PTHR12052:SF5">
    <property type="entry name" value="THIOREDOXIN-LIKE PROTEIN 4A"/>
    <property type="match status" value="1"/>
</dbReference>
<dbReference type="GO" id="GO:0005681">
    <property type="term" value="C:spliceosomal complex"/>
    <property type="evidence" value="ECO:0007669"/>
    <property type="project" value="TreeGrafter"/>
</dbReference>
<accession>A0AAR2JCU7</accession>
<dbReference type="GO" id="GO:0046540">
    <property type="term" value="C:U4/U6 x U5 tri-snRNP complex"/>
    <property type="evidence" value="ECO:0007669"/>
    <property type="project" value="InterPro"/>
</dbReference>
<name>A0AAR2JCU7_PYGNA</name>
<keyword evidence="2" id="KW-0539">Nucleus</keyword>